<evidence type="ECO:0000313" key="2">
    <source>
        <dbReference type="EMBL" id="MFD0925243.1"/>
    </source>
</evidence>
<feature type="region of interest" description="Disordered" evidence="1">
    <location>
        <begin position="142"/>
        <end position="183"/>
    </location>
</feature>
<gene>
    <name evidence="2" type="ORF">ACFQ04_05775</name>
</gene>
<sequence>MREPWDFETARAALRAQVALAAPVRGAETPPGLGRRIGTTAALALVASSVVSGAWWGTRGGESVAPTAAGSVVPGSAVSAPSGPGRAPGSLPMLSTVGAVRITAVATADGWVQVLVGPVGTTTVIADGRPVAADAALVSAVTPRTDPGAGDARVGSSSGVGSDGGGRAAVPRPGPGTSSSSTPVVVTVTTAVSPLPSATVPATGAPAPAASTPPSTTAAPSGVVADGTAAAGGGAAGTDASNGTGSETAESGETGRDPGAS</sequence>
<feature type="compositionally biased region" description="Low complexity" evidence="1">
    <location>
        <begin position="195"/>
        <end position="229"/>
    </location>
</feature>
<protein>
    <submittedName>
        <fullName evidence="2">Uncharacterized protein</fullName>
    </submittedName>
</protein>
<dbReference type="Proteomes" id="UP001597068">
    <property type="component" value="Unassembled WGS sequence"/>
</dbReference>
<evidence type="ECO:0000256" key="1">
    <source>
        <dbReference type="SAM" id="MobiDB-lite"/>
    </source>
</evidence>
<keyword evidence="3" id="KW-1185">Reference proteome</keyword>
<dbReference type="EMBL" id="JBHTIL010000001">
    <property type="protein sequence ID" value="MFD0925243.1"/>
    <property type="molecule type" value="Genomic_DNA"/>
</dbReference>
<accession>A0ABW3G514</accession>
<proteinExistence type="predicted"/>
<feature type="region of interest" description="Disordered" evidence="1">
    <location>
        <begin position="195"/>
        <end position="261"/>
    </location>
</feature>
<name>A0ABW3G514_9NOCA</name>
<feature type="compositionally biased region" description="Low complexity" evidence="1">
    <location>
        <begin position="168"/>
        <end position="183"/>
    </location>
</feature>
<comment type="caution">
    <text evidence="2">The sequence shown here is derived from an EMBL/GenBank/DDBJ whole genome shotgun (WGS) entry which is preliminary data.</text>
</comment>
<feature type="compositionally biased region" description="Low complexity" evidence="1">
    <location>
        <begin position="148"/>
        <end position="160"/>
    </location>
</feature>
<feature type="compositionally biased region" description="Low complexity" evidence="1">
    <location>
        <begin position="237"/>
        <end position="246"/>
    </location>
</feature>
<evidence type="ECO:0000313" key="3">
    <source>
        <dbReference type="Proteomes" id="UP001597068"/>
    </source>
</evidence>
<organism evidence="2 3">
    <name type="scientific">Williamsia deligens</name>
    <dbReference type="NCBI Taxonomy" id="321325"/>
    <lineage>
        <taxon>Bacteria</taxon>
        <taxon>Bacillati</taxon>
        <taxon>Actinomycetota</taxon>
        <taxon>Actinomycetes</taxon>
        <taxon>Mycobacteriales</taxon>
        <taxon>Nocardiaceae</taxon>
        <taxon>Williamsia</taxon>
    </lineage>
</organism>
<dbReference type="RefSeq" id="WP_253646791.1">
    <property type="nucleotide sequence ID" value="NZ_BAAAMO010000002.1"/>
</dbReference>
<reference evidence="3" key="1">
    <citation type="journal article" date="2019" name="Int. J. Syst. Evol. Microbiol.">
        <title>The Global Catalogue of Microorganisms (GCM) 10K type strain sequencing project: providing services to taxonomists for standard genome sequencing and annotation.</title>
        <authorList>
            <consortium name="The Broad Institute Genomics Platform"/>
            <consortium name="The Broad Institute Genome Sequencing Center for Infectious Disease"/>
            <person name="Wu L."/>
            <person name="Ma J."/>
        </authorList>
    </citation>
    <scope>NUCLEOTIDE SEQUENCE [LARGE SCALE GENOMIC DNA]</scope>
    <source>
        <strain evidence="3">CCUG 50873</strain>
    </source>
</reference>